<evidence type="ECO:0000256" key="1">
    <source>
        <dbReference type="ARBA" id="ARBA00009308"/>
    </source>
</evidence>
<dbReference type="NCBIfam" id="TIGR03081">
    <property type="entry name" value="metmalonyl_epim"/>
    <property type="match status" value="1"/>
</dbReference>
<dbReference type="InterPro" id="IPR029068">
    <property type="entry name" value="Glyas_Bleomycin-R_OHBP_Dase"/>
</dbReference>
<dbReference type="PANTHER" id="PTHR43048">
    <property type="entry name" value="METHYLMALONYL-COA EPIMERASE"/>
    <property type="match status" value="1"/>
</dbReference>
<reference evidence="5" key="1">
    <citation type="journal article" date="2010" name="Stand. Genomic Sci.">
        <title>Complete genome sequence of 'Thermobaculum terrenum' type strain (YNP1).</title>
        <authorList>
            <person name="Kiss H."/>
            <person name="Cleland D."/>
            <person name="Lapidus A."/>
            <person name="Lucas S."/>
            <person name="Glavina Del Rio T."/>
            <person name="Nolan M."/>
            <person name="Tice H."/>
            <person name="Han C."/>
            <person name="Goodwin L."/>
            <person name="Pitluck S."/>
            <person name="Liolios K."/>
            <person name="Ivanova N."/>
            <person name="Mavromatis K."/>
            <person name="Ovchinnikova G."/>
            <person name="Pati A."/>
            <person name="Chen A."/>
            <person name="Palaniappan K."/>
            <person name="Land M."/>
            <person name="Hauser L."/>
            <person name="Chang Y."/>
            <person name="Jeffries C."/>
            <person name="Lu M."/>
            <person name="Brettin T."/>
            <person name="Detter J."/>
            <person name="Goker M."/>
            <person name="Tindall B."/>
            <person name="Beck B."/>
            <person name="McDermott T."/>
            <person name="Woyke T."/>
            <person name="Bristow J."/>
            <person name="Eisen J."/>
            <person name="Markowitz V."/>
            <person name="Hugenholtz P."/>
            <person name="Kyrpides N."/>
            <person name="Klenk H."/>
            <person name="Cheng J."/>
        </authorList>
    </citation>
    <scope>NUCLEOTIDE SEQUENCE [LARGE SCALE GENOMIC DNA]</scope>
    <source>
        <strain evidence="5">ATCC BAA-798 / YNP1</strain>
    </source>
</reference>
<dbReference type="PROSITE" id="PS51819">
    <property type="entry name" value="VOC"/>
    <property type="match status" value="1"/>
</dbReference>
<dbReference type="RefSeq" id="WP_012875563.1">
    <property type="nucleotide sequence ID" value="NC_013525.1"/>
</dbReference>
<dbReference type="GO" id="GO:0004493">
    <property type="term" value="F:methylmalonyl-CoA epimerase activity"/>
    <property type="evidence" value="ECO:0007669"/>
    <property type="project" value="TreeGrafter"/>
</dbReference>
<keyword evidence="2" id="KW-0479">Metal-binding</keyword>
<protein>
    <submittedName>
        <fullName evidence="4">Methylmalonyl-CoA epimerase</fullName>
    </submittedName>
</protein>
<name>D1CCL4_THET1</name>
<gene>
    <name evidence="4" type="ordered locus">Tter_1623</name>
</gene>
<dbReference type="InterPro" id="IPR017515">
    <property type="entry name" value="MeMalonyl-CoA_epimerase"/>
</dbReference>
<evidence type="ECO:0000259" key="3">
    <source>
        <dbReference type="PROSITE" id="PS51819"/>
    </source>
</evidence>
<keyword evidence="5" id="KW-1185">Reference proteome</keyword>
<dbReference type="GO" id="GO:0046872">
    <property type="term" value="F:metal ion binding"/>
    <property type="evidence" value="ECO:0007669"/>
    <property type="project" value="UniProtKB-KW"/>
</dbReference>
<dbReference type="KEGG" id="ttr:Tter_1623"/>
<dbReference type="AlphaFoldDB" id="D1CCL4"/>
<dbReference type="InterPro" id="IPR051785">
    <property type="entry name" value="MMCE/EMCE_epimerase"/>
</dbReference>
<dbReference type="EMBL" id="CP001825">
    <property type="protein sequence ID" value="ACZ42529.1"/>
    <property type="molecule type" value="Genomic_DNA"/>
</dbReference>
<dbReference type="GO" id="GO:0046491">
    <property type="term" value="P:L-methylmalonyl-CoA metabolic process"/>
    <property type="evidence" value="ECO:0007669"/>
    <property type="project" value="TreeGrafter"/>
</dbReference>
<evidence type="ECO:0000313" key="4">
    <source>
        <dbReference type="EMBL" id="ACZ42529.1"/>
    </source>
</evidence>
<evidence type="ECO:0000313" key="5">
    <source>
        <dbReference type="Proteomes" id="UP000000323"/>
    </source>
</evidence>
<accession>D1CCL4</accession>
<dbReference type="Pfam" id="PF13669">
    <property type="entry name" value="Glyoxalase_4"/>
    <property type="match status" value="1"/>
</dbReference>
<dbReference type="Gene3D" id="3.10.180.10">
    <property type="entry name" value="2,3-Dihydroxybiphenyl 1,2-Dioxygenase, domain 1"/>
    <property type="match status" value="1"/>
</dbReference>
<dbReference type="CDD" id="cd07249">
    <property type="entry name" value="MMCE"/>
    <property type="match status" value="1"/>
</dbReference>
<proteinExistence type="inferred from homology"/>
<dbReference type="PANTHER" id="PTHR43048:SF3">
    <property type="entry name" value="METHYLMALONYL-COA EPIMERASE, MITOCHONDRIAL"/>
    <property type="match status" value="1"/>
</dbReference>
<dbReference type="Proteomes" id="UP000000323">
    <property type="component" value="Chromosome 1"/>
</dbReference>
<dbReference type="InterPro" id="IPR037523">
    <property type="entry name" value="VOC_core"/>
</dbReference>
<evidence type="ECO:0000256" key="2">
    <source>
        <dbReference type="ARBA" id="ARBA00022723"/>
    </source>
</evidence>
<sequence>MIHKYSIDHVALVARDAEAVAQHYKNMLAATEITRDDIPEQGVFVILLQVGDSKLEIITPTVDDSGVARFLDKRGEGFHHVAYAVEDIELELARLESEGYRLIDSKPRKGIGGHLVAFIHPESTHGVLIELVQHVD</sequence>
<dbReference type="HOGENOM" id="CLU_046006_5_2_0"/>
<feature type="domain" description="VOC" evidence="3">
    <location>
        <begin position="6"/>
        <end position="134"/>
    </location>
</feature>
<dbReference type="STRING" id="525904.Tter_1623"/>
<organism evidence="4 5">
    <name type="scientific">Thermobaculum terrenum (strain ATCC BAA-798 / CCMEE 7001 / YNP1)</name>
    <dbReference type="NCBI Taxonomy" id="525904"/>
    <lineage>
        <taxon>Bacteria</taxon>
        <taxon>Bacillati</taxon>
        <taxon>Chloroflexota</taxon>
        <taxon>Chloroflexia</taxon>
        <taxon>Candidatus Thermobaculales</taxon>
        <taxon>Candidatus Thermobaculaceae</taxon>
        <taxon>Thermobaculum</taxon>
    </lineage>
</organism>
<dbReference type="SUPFAM" id="SSF54593">
    <property type="entry name" value="Glyoxalase/Bleomycin resistance protein/Dihydroxybiphenyl dioxygenase"/>
    <property type="match status" value="1"/>
</dbReference>
<comment type="similarity">
    <text evidence="1">Belongs to the methylmalonyl-CoA epimerase family.</text>
</comment>
<dbReference type="eggNOG" id="COG0346">
    <property type="taxonomic scope" value="Bacteria"/>
</dbReference>